<feature type="region of interest" description="Disordered" evidence="1">
    <location>
        <begin position="23"/>
        <end position="95"/>
    </location>
</feature>
<feature type="compositionally biased region" description="Polar residues" evidence="1">
    <location>
        <begin position="71"/>
        <end position="84"/>
    </location>
</feature>
<gene>
    <name evidence="2" type="ORF">NDU88_002556</name>
</gene>
<evidence type="ECO:0000313" key="3">
    <source>
        <dbReference type="Proteomes" id="UP001066276"/>
    </source>
</evidence>
<evidence type="ECO:0000256" key="1">
    <source>
        <dbReference type="SAM" id="MobiDB-lite"/>
    </source>
</evidence>
<dbReference type="AlphaFoldDB" id="A0AAV7QD10"/>
<keyword evidence="3" id="KW-1185">Reference proteome</keyword>
<protein>
    <submittedName>
        <fullName evidence="2">Uncharacterized protein</fullName>
    </submittedName>
</protein>
<dbReference type="EMBL" id="JANPWB010000010">
    <property type="protein sequence ID" value="KAJ1136138.1"/>
    <property type="molecule type" value="Genomic_DNA"/>
</dbReference>
<sequence>MVTAQRRGCTVVRKVPWLKRVTQDDRPVSEESEDDCEAGGGSPVTHSLYGVDSYVVPEESLLGKGGDALSPENTTERQLPSAKSISRGDPGESWS</sequence>
<name>A0AAV7QD10_PLEWA</name>
<evidence type="ECO:0000313" key="2">
    <source>
        <dbReference type="EMBL" id="KAJ1136138.1"/>
    </source>
</evidence>
<organism evidence="2 3">
    <name type="scientific">Pleurodeles waltl</name>
    <name type="common">Iberian ribbed newt</name>
    <dbReference type="NCBI Taxonomy" id="8319"/>
    <lineage>
        <taxon>Eukaryota</taxon>
        <taxon>Metazoa</taxon>
        <taxon>Chordata</taxon>
        <taxon>Craniata</taxon>
        <taxon>Vertebrata</taxon>
        <taxon>Euteleostomi</taxon>
        <taxon>Amphibia</taxon>
        <taxon>Batrachia</taxon>
        <taxon>Caudata</taxon>
        <taxon>Salamandroidea</taxon>
        <taxon>Salamandridae</taxon>
        <taxon>Pleurodelinae</taxon>
        <taxon>Pleurodeles</taxon>
    </lineage>
</organism>
<accession>A0AAV7QD10</accession>
<proteinExistence type="predicted"/>
<dbReference type="Proteomes" id="UP001066276">
    <property type="component" value="Chromosome 6"/>
</dbReference>
<reference evidence="2" key="1">
    <citation type="journal article" date="2022" name="bioRxiv">
        <title>Sequencing and chromosome-scale assembly of the giantPleurodeles waltlgenome.</title>
        <authorList>
            <person name="Brown T."/>
            <person name="Elewa A."/>
            <person name="Iarovenko S."/>
            <person name="Subramanian E."/>
            <person name="Araus A.J."/>
            <person name="Petzold A."/>
            <person name="Susuki M."/>
            <person name="Suzuki K.-i.T."/>
            <person name="Hayashi T."/>
            <person name="Toyoda A."/>
            <person name="Oliveira C."/>
            <person name="Osipova E."/>
            <person name="Leigh N.D."/>
            <person name="Simon A."/>
            <person name="Yun M.H."/>
        </authorList>
    </citation>
    <scope>NUCLEOTIDE SEQUENCE</scope>
    <source>
        <strain evidence="2">20211129_DDA</strain>
        <tissue evidence="2">Liver</tissue>
    </source>
</reference>
<comment type="caution">
    <text evidence="2">The sequence shown here is derived from an EMBL/GenBank/DDBJ whole genome shotgun (WGS) entry which is preliminary data.</text>
</comment>